<dbReference type="InterPro" id="IPR050640">
    <property type="entry name" value="Bact_2-comp_sensor_kinase"/>
</dbReference>
<keyword evidence="4" id="KW-0418">Kinase</keyword>
<dbReference type="PANTHER" id="PTHR34220">
    <property type="entry name" value="SENSOR HISTIDINE KINASE YPDA"/>
    <property type="match status" value="1"/>
</dbReference>
<proteinExistence type="predicted"/>
<feature type="region of interest" description="Disordered" evidence="1">
    <location>
        <begin position="336"/>
        <end position="358"/>
    </location>
</feature>
<protein>
    <submittedName>
        <fullName evidence="4">Histidine kinase</fullName>
    </submittedName>
</protein>
<reference evidence="4 5" key="1">
    <citation type="submission" date="2021-03" db="EMBL/GenBank/DDBJ databases">
        <title>Fibrella sp. HMF5036 genome sequencing and assembly.</title>
        <authorList>
            <person name="Kang H."/>
            <person name="Kim H."/>
            <person name="Bae S."/>
            <person name="Joh K."/>
        </authorList>
    </citation>
    <scope>NUCLEOTIDE SEQUENCE [LARGE SCALE GENOMIC DNA]</scope>
    <source>
        <strain evidence="4 5">HMF5036</strain>
    </source>
</reference>
<dbReference type="GO" id="GO:0016020">
    <property type="term" value="C:membrane"/>
    <property type="evidence" value="ECO:0007669"/>
    <property type="project" value="InterPro"/>
</dbReference>
<dbReference type="PANTHER" id="PTHR34220:SF7">
    <property type="entry name" value="SENSOR HISTIDINE KINASE YPDA"/>
    <property type="match status" value="1"/>
</dbReference>
<dbReference type="Pfam" id="PF06580">
    <property type="entry name" value="His_kinase"/>
    <property type="match status" value="1"/>
</dbReference>
<evidence type="ECO:0000256" key="2">
    <source>
        <dbReference type="SAM" id="Phobius"/>
    </source>
</evidence>
<keyword evidence="2" id="KW-0472">Membrane</keyword>
<feature type="compositionally biased region" description="Polar residues" evidence="1">
    <location>
        <begin position="348"/>
        <end position="358"/>
    </location>
</feature>
<dbReference type="AlphaFoldDB" id="A0A939G0Q6"/>
<name>A0A939G0Q6_9BACT</name>
<keyword evidence="2" id="KW-0812">Transmembrane</keyword>
<organism evidence="4 5">
    <name type="scientific">Fibrella aquatilis</name>
    <dbReference type="NCBI Taxonomy" id="2817059"/>
    <lineage>
        <taxon>Bacteria</taxon>
        <taxon>Pseudomonadati</taxon>
        <taxon>Bacteroidota</taxon>
        <taxon>Cytophagia</taxon>
        <taxon>Cytophagales</taxon>
        <taxon>Spirosomataceae</taxon>
        <taxon>Fibrella</taxon>
    </lineage>
</organism>
<accession>A0A939G0Q6</accession>
<feature type="transmembrane region" description="Helical" evidence="2">
    <location>
        <begin position="118"/>
        <end position="138"/>
    </location>
</feature>
<evidence type="ECO:0000256" key="1">
    <source>
        <dbReference type="SAM" id="MobiDB-lite"/>
    </source>
</evidence>
<keyword evidence="5" id="KW-1185">Reference proteome</keyword>
<dbReference type="Proteomes" id="UP000664795">
    <property type="component" value="Unassembled WGS sequence"/>
</dbReference>
<feature type="domain" description="Signal transduction histidine kinase internal region" evidence="3">
    <location>
        <begin position="159"/>
        <end position="236"/>
    </location>
</feature>
<feature type="transmembrane region" description="Helical" evidence="2">
    <location>
        <begin position="77"/>
        <end position="98"/>
    </location>
</feature>
<sequence length="358" mass="40645">MERPNDKWLRIVLIPLIALVFVVVSYNTNSLTLDWTQAVAWWVVNSLFSLVLWEVSMQWVLYVRRRYNRIEQTRQRVLTTFIGYTVIVVACQSAFIQLVKVTHTNTVPITVGMYLKSFGIGLICLLLIGSVLEFIYYMEKYREAIQESEAMKKAGLQSQYDSLKNQVNPHFLFNCLNSLSALIGEDRAKATLFLDELASVYRYLLQAGQRPLVTLADEAIFLDAYSYLLDTRFGSALRWEIRLDKSLMDHWLPPLTIQTLVENALRLNMALPERPLTLHITTQPAGILAVCNSLQRKKVAVLAPQGGLTMLAERYASLGLPVPTIEDNGEQFTVRLPLTPKERVPESPSETVSHPTSP</sequence>
<dbReference type="InterPro" id="IPR010559">
    <property type="entry name" value="Sig_transdc_His_kin_internal"/>
</dbReference>
<keyword evidence="2" id="KW-1133">Transmembrane helix</keyword>
<evidence type="ECO:0000259" key="3">
    <source>
        <dbReference type="Pfam" id="PF06580"/>
    </source>
</evidence>
<dbReference type="GO" id="GO:0000155">
    <property type="term" value="F:phosphorelay sensor kinase activity"/>
    <property type="evidence" value="ECO:0007669"/>
    <property type="project" value="InterPro"/>
</dbReference>
<comment type="caution">
    <text evidence="4">The sequence shown here is derived from an EMBL/GenBank/DDBJ whole genome shotgun (WGS) entry which is preliminary data.</text>
</comment>
<feature type="transmembrane region" description="Helical" evidence="2">
    <location>
        <begin position="7"/>
        <end position="26"/>
    </location>
</feature>
<evidence type="ECO:0000313" key="4">
    <source>
        <dbReference type="EMBL" id="MBO0930267.1"/>
    </source>
</evidence>
<dbReference type="RefSeq" id="WP_207334235.1">
    <property type="nucleotide sequence ID" value="NZ_JAFMYU010000003.1"/>
</dbReference>
<evidence type="ECO:0000313" key="5">
    <source>
        <dbReference type="Proteomes" id="UP000664795"/>
    </source>
</evidence>
<dbReference type="EMBL" id="JAFMYU010000003">
    <property type="protein sequence ID" value="MBO0930267.1"/>
    <property type="molecule type" value="Genomic_DNA"/>
</dbReference>
<gene>
    <name evidence="4" type="ORF">J2I48_04635</name>
</gene>
<feature type="transmembrane region" description="Helical" evidence="2">
    <location>
        <begin position="38"/>
        <end position="56"/>
    </location>
</feature>
<keyword evidence="4" id="KW-0808">Transferase</keyword>